<feature type="transmembrane region" description="Helical" evidence="1">
    <location>
        <begin position="12"/>
        <end position="33"/>
    </location>
</feature>
<feature type="transmembrane region" description="Helical" evidence="1">
    <location>
        <begin position="106"/>
        <end position="128"/>
    </location>
</feature>
<proteinExistence type="predicted"/>
<accession>A0A1H9QRM2</accession>
<dbReference type="InterPro" id="IPR009825">
    <property type="entry name" value="ECF_substrate-spec-like"/>
</dbReference>
<evidence type="ECO:0000313" key="2">
    <source>
        <dbReference type="EMBL" id="SER62383.1"/>
    </source>
</evidence>
<evidence type="ECO:0000256" key="1">
    <source>
        <dbReference type="SAM" id="Phobius"/>
    </source>
</evidence>
<dbReference type="AlphaFoldDB" id="A0A1H9QRM2"/>
<dbReference type="GO" id="GO:0016020">
    <property type="term" value="C:membrane"/>
    <property type="evidence" value="ECO:0007669"/>
    <property type="project" value="InterPro"/>
</dbReference>
<keyword evidence="1" id="KW-0472">Membrane</keyword>
<keyword evidence="1" id="KW-0812">Transmembrane</keyword>
<sequence>MKKTDSRIYNITLTGIFAALITIFTAYIGHIPVGAHGGYVHFGDGLIYLAAAILPAPYAMAAGAIGGGLADLLTAPAWAIATIIIKALLVLPFTNKGSTILNKRNYIAPIIAYLISHTGYFIAEAVMFGIKTALLSGLTGGLVQSGGSMVFFILLGQALDKISFKSKVEVTNG</sequence>
<dbReference type="RefSeq" id="WP_027206721.1">
    <property type="nucleotide sequence ID" value="NZ_FOGJ01000008.1"/>
</dbReference>
<protein>
    <submittedName>
        <fullName evidence="2">TIGR04002 family protein</fullName>
    </submittedName>
</protein>
<feature type="transmembrane region" description="Helical" evidence="1">
    <location>
        <begin position="45"/>
        <end position="69"/>
    </location>
</feature>
<keyword evidence="1" id="KW-1133">Transmembrane helix</keyword>
<reference evidence="2 3" key="1">
    <citation type="submission" date="2016-10" db="EMBL/GenBank/DDBJ databases">
        <authorList>
            <person name="de Groot N.N."/>
        </authorList>
    </citation>
    <scope>NUCLEOTIDE SEQUENCE [LARGE SCALE GENOMIC DNA]</scope>
    <source>
        <strain evidence="2 3">AR40</strain>
    </source>
</reference>
<feature type="transmembrane region" description="Helical" evidence="1">
    <location>
        <begin position="75"/>
        <end position="94"/>
    </location>
</feature>
<dbReference type="InterPro" id="IPR023812">
    <property type="entry name" value="CHP04002"/>
</dbReference>
<gene>
    <name evidence="2" type="ORF">SAMN04487884_10876</name>
</gene>
<name>A0A1H9QRM2_BUTFI</name>
<dbReference type="Proteomes" id="UP000182584">
    <property type="component" value="Unassembled WGS sequence"/>
</dbReference>
<dbReference type="Gene3D" id="1.10.1760.20">
    <property type="match status" value="1"/>
</dbReference>
<feature type="transmembrane region" description="Helical" evidence="1">
    <location>
        <begin position="134"/>
        <end position="155"/>
    </location>
</feature>
<evidence type="ECO:0000313" key="3">
    <source>
        <dbReference type="Proteomes" id="UP000182584"/>
    </source>
</evidence>
<organism evidence="2 3">
    <name type="scientific">Butyrivibrio fibrisolvens</name>
    <dbReference type="NCBI Taxonomy" id="831"/>
    <lineage>
        <taxon>Bacteria</taxon>
        <taxon>Bacillati</taxon>
        <taxon>Bacillota</taxon>
        <taxon>Clostridia</taxon>
        <taxon>Lachnospirales</taxon>
        <taxon>Lachnospiraceae</taxon>
        <taxon>Butyrivibrio</taxon>
    </lineage>
</organism>
<dbReference type="NCBIfam" id="TIGR04002">
    <property type="entry name" value="TIGR04002 family protein"/>
    <property type="match status" value="1"/>
</dbReference>
<dbReference type="OrthoDB" id="411368at2"/>
<dbReference type="EMBL" id="FOGJ01000008">
    <property type="protein sequence ID" value="SER62383.1"/>
    <property type="molecule type" value="Genomic_DNA"/>
</dbReference>
<dbReference type="Pfam" id="PF07155">
    <property type="entry name" value="ECF-ribofla_trS"/>
    <property type="match status" value="1"/>
</dbReference>